<keyword evidence="1" id="KW-0472">Membrane</keyword>
<accession>A0A8R1TV64</accession>
<dbReference type="Proteomes" id="UP000024404">
    <property type="component" value="Unassembled WGS sequence"/>
</dbReference>
<keyword evidence="1" id="KW-1133">Transmembrane helix</keyword>
<feature type="transmembrane region" description="Helical" evidence="1">
    <location>
        <begin position="213"/>
        <end position="235"/>
    </location>
</feature>
<dbReference type="EMBL" id="CMVM020000161">
    <property type="status" value="NOT_ANNOTATED_CDS"/>
    <property type="molecule type" value="Genomic_DNA"/>
</dbReference>
<organism evidence="2 3">
    <name type="scientific">Onchocerca volvulus</name>
    <dbReference type="NCBI Taxonomy" id="6282"/>
    <lineage>
        <taxon>Eukaryota</taxon>
        <taxon>Metazoa</taxon>
        <taxon>Ecdysozoa</taxon>
        <taxon>Nematoda</taxon>
        <taxon>Chromadorea</taxon>
        <taxon>Rhabditida</taxon>
        <taxon>Spirurina</taxon>
        <taxon>Spiruromorpha</taxon>
        <taxon>Filarioidea</taxon>
        <taxon>Onchocercidae</taxon>
        <taxon>Onchocerca</taxon>
    </lineage>
</organism>
<keyword evidence="1" id="KW-0812">Transmembrane</keyword>
<reference evidence="2" key="2">
    <citation type="submission" date="2022-06" db="UniProtKB">
        <authorList>
            <consortium name="EnsemblMetazoa"/>
        </authorList>
    </citation>
    <scope>IDENTIFICATION</scope>
</reference>
<dbReference type="AlphaFoldDB" id="A0A8R1TV64"/>
<reference evidence="3" key="1">
    <citation type="submission" date="2013-10" db="EMBL/GenBank/DDBJ databases">
        <title>Genome sequencing of Onchocerca volvulus.</title>
        <authorList>
            <person name="Cotton J."/>
            <person name="Tsai J."/>
            <person name="Stanley E."/>
            <person name="Tracey A."/>
            <person name="Holroyd N."/>
            <person name="Lustigman S."/>
            <person name="Berriman M."/>
        </authorList>
    </citation>
    <scope>NUCLEOTIDE SEQUENCE</scope>
</reference>
<evidence type="ECO:0000313" key="2">
    <source>
        <dbReference type="EnsemblMetazoa" id="OVOC5826.1"/>
    </source>
</evidence>
<protein>
    <submittedName>
        <fullName evidence="2">Uncharacterized protein</fullName>
    </submittedName>
</protein>
<evidence type="ECO:0000256" key="1">
    <source>
        <dbReference type="SAM" id="Phobius"/>
    </source>
</evidence>
<evidence type="ECO:0000313" key="3">
    <source>
        <dbReference type="Proteomes" id="UP000024404"/>
    </source>
</evidence>
<keyword evidence="3" id="KW-1185">Reference proteome</keyword>
<dbReference type="EnsemblMetazoa" id="OVOC5826.1">
    <property type="protein sequence ID" value="OVOC5826.1"/>
    <property type="gene ID" value="WBGene00242635"/>
</dbReference>
<proteinExistence type="predicted"/>
<feature type="transmembrane region" description="Helical" evidence="1">
    <location>
        <begin position="170"/>
        <end position="193"/>
    </location>
</feature>
<name>A0A8R1TV64_ONCVO</name>
<sequence length="238" mass="27194">MVASFCMLSQFVMCRNSIAIAVNNNGNNESMTSCKLITYNGNMSLAWNISDDQMEKCIREVLNADSKQMHTVLDDTNNGIVQFFYTLQQPFIGRDTPCYSNDTMDEIYNITIVCVNSTEPADYNFADLNESTEYYDWNSSLIPYLNHTSTTMKPLPGKWNRIVRVGLASFSVFLAAIIVCIILFLLVVLLKCIQRLLLVRRMPQSQHAVIKHVISDMGIIWALLSYHFTLIYIFFDFG</sequence>
<dbReference type="OMA" id="SASNDFC"/>